<evidence type="ECO:0000313" key="1">
    <source>
        <dbReference type="EMBL" id="KAI3772616.1"/>
    </source>
</evidence>
<name>A0ACB9FPG6_ARCLA</name>
<protein>
    <submittedName>
        <fullName evidence="1">Uncharacterized protein</fullName>
    </submittedName>
</protein>
<organism evidence="1 2">
    <name type="scientific">Arctium lappa</name>
    <name type="common">Greater burdock</name>
    <name type="synonym">Lappa major</name>
    <dbReference type="NCBI Taxonomy" id="4217"/>
    <lineage>
        <taxon>Eukaryota</taxon>
        <taxon>Viridiplantae</taxon>
        <taxon>Streptophyta</taxon>
        <taxon>Embryophyta</taxon>
        <taxon>Tracheophyta</taxon>
        <taxon>Spermatophyta</taxon>
        <taxon>Magnoliopsida</taxon>
        <taxon>eudicotyledons</taxon>
        <taxon>Gunneridae</taxon>
        <taxon>Pentapetalae</taxon>
        <taxon>asterids</taxon>
        <taxon>campanulids</taxon>
        <taxon>Asterales</taxon>
        <taxon>Asteraceae</taxon>
        <taxon>Carduoideae</taxon>
        <taxon>Cardueae</taxon>
        <taxon>Arctiinae</taxon>
        <taxon>Arctium</taxon>
    </lineage>
</organism>
<dbReference type="EMBL" id="CM042047">
    <property type="protein sequence ID" value="KAI3772616.1"/>
    <property type="molecule type" value="Genomic_DNA"/>
</dbReference>
<sequence length="117" mass="13572">MPTFGTSNSTGQESSDLCFKFNFFFPYTSFQSPFLYRYTRTPSFSSNLIKLVVEREREKENPTSKERKKKEKIQKTTHKIKPIINFLFSTLSSFSLYNILCQLRFGLSVLLSAVSSL</sequence>
<comment type="caution">
    <text evidence="1">The sequence shown here is derived from an EMBL/GenBank/DDBJ whole genome shotgun (WGS) entry which is preliminary data.</text>
</comment>
<dbReference type="Proteomes" id="UP001055879">
    <property type="component" value="Linkage Group LG01"/>
</dbReference>
<reference evidence="1 2" key="2">
    <citation type="journal article" date="2022" name="Mol. Ecol. Resour.">
        <title>The genomes of chicory, endive, great burdock and yacon provide insights into Asteraceae paleo-polyploidization history and plant inulin production.</title>
        <authorList>
            <person name="Fan W."/>
            <person name="Wang S."/>
            <person name="Wang H."/>
            <person name="Wang A."/>
            <person name="Jiang F."/>
            <person name="Liu H."/>
            <person name="Zhao H."/>
            <person name="Xu D."/>
            <person name="Zhang Y."/>
        </authorList>
    </citation>
    <scope>NUCLEOTIDE SEQUENCE [LARGE SCALE GENOMIC DNA]</scope>
    <source>
        <strain evidence="2">cv. Niubang</strain>
    </source>
</reference>
<accession>A0ACB9FPG6</accession>
<keyword evidence="2" id="KW-1185">Reference proteome</keyword>
<reference evidence="2" key="1">
    <citation type="journal article" date="2022" name="Mol. Ecol. Resour.">
        <title>The genomes of chicory, endive, great burdock and yacon provide insights into Asteraceae palaeo-polyploidization history and plant inulin production.</title>
        <authorList>
            <person name="Fan W."/>
            <person name="Wang S."/>
            <person name="Wang H."/>
            <person name="Wang A."/>
            <person name="Jiang F."/>
            <person name="Liu H."/>
            <person name="Zhao H."/>
            <person name="Xu D."/>
            <person name="Zhang Y."/>
        </authorList>
    </citation>
    <scope>NUCLEOTIDE SEQUENCE [LARGE SCALE GENOMIC DNA]</scope>
    <source>
        <strain evidence="2">cv. Niubang</strain>
    </source>
</reference>
<gene>
    <name evidence="1" type="ORF">L6452_03806</name>
</gene>
<evidence type="ECO:0000313" key="2">
    <source>
        <dbReference type="Proteomes" id="UP001055879"/>
    </source>
</evidence>
<proteinExistence type="predicted"/>